<protein>
    <submittedName>
        <fullName evidence="2">DUF31 family protein</fullName>
    </submittedName>
</protein>
<dbReference type="PRINTS" id="PR00840">
    <property type="entry name" value="Y06768FAMILY"/>
</dbReference>
<dbReference type="InterPro" id="IPR009003">
    <property type="entry name" value="Peptidase_S1_PA"/>
</dbReference>
<organism evidence="2 3">
    <name type="scientific">Malacoplasma iowae 695</name>
    <dbReference type="NCBI Taxonomy" id="1048830"/>
    <lineage>
        <taxon>Bacteria</taxon>
        <taxon>Bacillati</taxon>
        <taxon>Mycoplasmatota</taxon>
        <taxon>Mycoplasmoidales</taxon>
        <taxon>Mycoplasmoidaceae</taxon>
        <taxon>Malacoplasma</taxon>
    </lineage>
</organism>
<dbReference type="AlphaFoldDB" id="A0A6P1LB65"/>
<dbReference type="InterPro" id="IPR022382">
    <property type="entry name" value="Mycoplasma_peptidase_DUF31"/>
</dbReference>
<dbReference type="InterPro" id="IPR043504">
    <property type="entry name" value="Peptidase_S1_PA_chymotrypsin"/>
</dbReference>
<gene>
    <name evidence="2" type="ORF">EER00_02010</name>
</gene>
<evidence type="ECO:0000256" key="1">
    <source>
        <dbReference type="ARBA" id="ARBA00022475"/>
    </source>
</evidence>
<dbReference type="Gene3D" id="2.40.10.10">
    <property type="entry name" value="Trypsin-like serine proteases"/>
    <property type="match status" value="1"/>
</dbReference>
<dbReference type="KEGG" id="miw:EER00_02010"/>
<reference evidence="3" key="1">
    <citation type="submission" date="2018-11" db="EMBL/GenBank/DDBJ databases">
        <title>The first complete genome sequence of Mycoplasma iowae strain 695.</title>
        <authorList>
            <person name="Ghanem M."/>
            <person name="El-Gazzar M."/>
        </authorList>
    </citation>
    <scope>NUCLEOTIDE SEQUENCE [LARGE SCALE GENOMIC DNA]</scope>
    <source>
        <strain evidence="3">695</strain>
    </source>
</reference>
<dbReference type="InterPro" id="IPR022381">
    <property type="entry name" value="Uncharacterised_MG067"/>
</dbReference>
<sequence>MSKKLLSFLSGALALFAIGSVIAYFVVTSVDQTTKISQNQITDYQKLDDPETYQRGYRADDQHLKWISERSFSLRFLASKYTYKLDGSRVRESYFITGTAWIVQKDMNSENTYYLATNMHVSSVAANDSKQYKKSELLGSTNWISESGTDYSLNGLDVGIIGEKDSDGNYSPGTIKSTQTEDVKLRYVENKNNLGSVTPSLKYSSTDSADFSIVYSAFETFNNFKDIVDNQKLRGTYVLNPTADFSVLKVNFSKILNNPSLYFYSNELKIMLQNYDAHPTKFTNTFNPNDTFYVGGFPTAVYNNPQKSATRWSGLSNVKVNGLDLGEKTPVFTSQVPQLPENQKQNRLENEIEYSGLGTDGKEYYSHRNVAVQGTMNYVNLLGGSSGSMVINSKNEVVGIYWGGLQYSSSNKLLFEGRFDFINVDDALLKTNTTVSFWNKTSGWKHYYNLKDDLNKKINGKSLV</sequence>
<keyword evidence="1" id="KW-1003">Cell membrane</keyword>
<dbReference type="OrthoDB" id="394782at2"/>
<dbReference type="GeneID" id="96866954"/>
<dbReference type="Proteomes" id="UP000464283">
    <property type="component" value="Chromosome"/>
</dbReference>
<evidence type="ECO:0000313" key="2">
    <source>
        <dbReference type="EMBL" id="QHG89666.1"/>
    </source>
</evidence>
<dbReference type="SUPFAM" id="SSF50494">
    <property type="entry name" value="Trypsin-like serine proteases"/>
    <property type="match status" value="1"/>
</dbReference>
<proteinExistence type="predicted"/>
<dbReference type="EMBL" id="CP033512">
    <property type="protein sequence ID" value="QHG89666.1"/>
    <property type="molecule type" value="Genomic_DNA"/>
</dbReference>
<evidence type="ECO:0000313" key="3">
    <source>
        <dbReference type="Proteomes" id="UP000464283"/>
    </source>
</evidence>
<dbReference type="Pfam" id="PF01732">
    <property type="entry name" value="Mycop_pep_DUF31"/>
    <property type="match status" value="1"/>
</dbReference>
<accession>A0A6P1LB65</accession>
<name>A0A6P1LB65_MALIO</name>
<dbReference type="RefSeq" id="WP_004024780.1">
    <property type="nucleotide sequence ID" value="NZ_AGFP01000011.1"/>
</dbReference>
<keyword evidence="1" id="KW-0472">Membrane</keyword>